<keyword evidence="1" id="KW-0472">Membrane</keyword>
<protein>
    <recommendedName>
        <fullName evidence="4">Rap1a immunity protein domain-containing protein</fullName>
    </recommendedName>
</protein>
<comment type="caution">
    <text evidence="2">The sequence shown here is derived from an EMBL/GenBank/DDBJ whole genome shotgun (WGS) entry which is preliminary data.</text>
</comment>
<dbReference type="AlphaFoldDB" id="K9HP02"/>
<dbReference type="OrthoDB" id="9968710at2"/>
<evidence type="ECO:0008006" key="4">
    <source>
        <dbReference type="Google" id="ProtNLM"/>
    </source>
</evidence>
<keyword evidence="1" id="KW-0812">Transmembrane</keyword>
<feature type="transmembrane region" description="Helical" evidence="1">
    <location>
        <begin position="7"/>
        <end position="32"/>
    </location>
</feature>
<gene>
    <name evidence="2" type="ORF">C882_4581</name>
</gene>
<name>K9HP02_9PROT</name>
<accession>K9HP02</accession>
<dbReference type="RefSeq" id="WP_009540689.1">
    <property type="nucleotide sequence ID" value="NZ_ANHY01000009.1"/>
</dbReference>
<organism evidence="2 3">
    <name type="scientific">Caenispirillum salinarum AK4</name>
    <dbReference type="NCBI Taxonomy" id="1238182"/>
    <lineage>
        <taxon>Bacteria</taxon>
        <taxon>Pseudomonadati</taxon>
        <taxon>Pseudomonadota</taxon>
        <taxon>Alphaproteobacteria</taxon>
        <taxon>Rhodospirillales</taxon>
        <taxon>Novispirillaceae</taxon>
        <taxon>Caenispirillum</taxon>
    </lineage>
</organism>
<sequence length="125" mass="13535">MHRKSVLALAGVVAVIGAVIGVGGGFGMVWLMRDSPFAAVVSPAEQAARSEFMAACVKTLPSIDCGCLYDDARPAFVPEYRAAVLRLIDERRDLPVRLQRIRSEKLLGPDLAKTVWEAAYRCSDG</sequence>
<evidence type="ECO:0000313" key="2">
    <source>
        <dbReference type="EMBL" id="EKV30181.1"/>
    </source>
</evidence>
<evidence type="ECO:0000256" key="1">
    <source>
        <dbReference type="SAM" id="Phobius"/>
    </source>
</evidence>
<dbReference type="EMBL" id="ANHY01000009">
    <property type="protein sequence ID" value="EKV30181.1"/>
    <property type="molecule type" value="Genomic_DNA"/>
</dbReference>
<proteinExistence type="predicted"/>
<evidence type="ECO:0000313" key="3">
    <source>
        <dbReference type="Proteomes" id="UP000009881"/>
    </source>
</evidence>
<dbReference type="Proteomes" id="UP000009881">
    <property type="component" value="Unassembled WGS sequence"/>
</dbReference>
<keyword evidence="1" id="KW-1133">Transmembrane helix</keyword>
<keyword evidence="3" id="KW-1185">Reference proteome</keyword>
<reference evidence="2 3" key="1">
    <citation type="journal article" date="2013" name="Genome Announc.">
        <title>Draft Genome Sequence of an Alphaproteobacterium, Caenispirillum salinarum AK4(T), Isolated from a Solar Saltern.</title>
        <authorList>
            <person name="Khatri I."/>
            <person name="Singh A."/>
            <person name="Korpole S."/>
            <person name="Pinnaka A.K."/>
            <person name="Subramanian S."/>
        </authorList>
    </citation>
    <scope>NUCLEOTIDE SEQUENCE [LARGE SCALE GENOMIC DNA]</scope>
    <source>
        <strain evidence="2 3">AK4</strain>
    </source>
</reference>